<accession>A0A1D1WAK1</accession>
<gene>
    <name evidence="1" type="primary">RvY_18520-1</name>
    <name evidence="1" type="synonym">RvY_18520.1</name>
    <name evidence="1" type="ORF">RvY_18520</name>
</gene>
<keyword evidence="2" id="KW-1185">Reference proteome</keyword>
<comment type="caution">
    <text evidence="1">The sequence shown here is derived from an EMBL/GenBank/DDBJ whole genome shotgun (WGS) entry which is preliminary data.</text>
</comment>
<sequence>MAAGAGTWLVCYPGGMGPCMTFVVPPGLNHGLRPIQQLPPPASPSHDIHLTNVTFTNGTNNITNCKK</sequence>
<protein>
    <submittedName>
        <fullName evidence="1">Uncharacterized protein</fullName>
    </submittedName>
</protein>
<organism evidence="1 2">
    <name type="scientific">Ramazzottius varieornatus</name>
    <name type="common">Water bear</name>
    <name type="synonym">Tardigrade</name>
    <dbReference type="NCBI Taxonomy" id="947166"/>
    <lineage>
        <taxon>Eukaryota</taxon>
        <taxon>Metazoa</taxon>
        <taxon>Ecdysozoa</taxon>
        <taxon>Tardigrada</taxon>
        <taxon>Eutardigrada</taxon>
        <taxon>Parachela</taxon>
        <taxon>Hypsibioidea</taxon>
        <taxon>Ramazzottiidae</taxon>
        <taxon>Ramazzottius</taxon>
    </lineage>
</organism>
<dbReference type="EMBL" id="BDGG01000019">
    <property type="protein sequence ID" value="GAV08894.1"/>
    <property type="molecule type" value="Genomic_DNA"/>
</dbReference>
<proteinExistence type="predicted"/>
<dbReference type="Proteomes" id="UP000186922">
    <property type="component" value="Unassembled WGS sequence"/>
</dbReference>
<dbReference type="AlphaFoldDB" id="A0A1D1WAK1"/>
<evidence type="ECO:0000313" key="2">
    <source>
        <dbReference type="Proteomes" id="UP000186922"/>
    </source>
</evidence>
<reference evidence="1 2" key="1">
    <citation type="journal article" date="2016" name="Nat. Commun.">
        <title>Extremotolerant tardigrade genome and improved radiotolerance of human cultured cells by tardigrade-unique protein.</title>
        <authorList>
            <person name="Hashimoto T."/>
            <person name="Horikawa D.D."/>
            <person name="Saito Y."/>
            <person name="Kuwahara H."/>
            <person name="Kozuka-Hata H."/>
            <person name="Shin-I T."/>
            <person name="Minakuchi Y."/>
            <person name="Ohishi K."/>
            <person name="Motoyama A."/>
            <person name="Aizu T."/>
            <person name="Enomoto A."/>
            <person name="Kondo K."/>
            <person name="Tanaka S."/>
            <person name="Hara Y."/>
            <person name="Koshikawa S."/>
            <person name="Sagara H."/>
            <person name="Miura T."/>
            <person name="Yokobori S."/>
            <person name="Miyagawa K."/>
            <person name="Suzuki Y."/>
            <person name="Kubo T."/>
            <person name="Oyama M."/>
            <person name="Kohara Y."/>
            <person name="Fujiyama A."/>
            <person name="Arakawa K."/>
            <person name="Katayama T."/>
            <person name="Toyoda A."/>
            <person name="Kunieda T."/>
        </authorList>
    </citation>
    <scope>NUCLEOTIDE SEQUENCE [LARGE SCALE GENOMIC DNA]</scope>
    <source>
        <strain evidence="1 2">YOKOZUNA-1</strain>
    </source>
</reference>
<evidence type="ECO:0000313" key="1">
    <source>
        <dbReference type="EMBL" id="GAV08894.1"/>
    </source>
</evidence>
<name>A0A1D1WAK1_RAMVA</name>